<dbReference type="InterPro" id="IPR023213">
    <property type="entry name" value="CAT-like_dom_sf"/>
</dbReference>
<name>B8GIM8_METPE</name>
<feature type="region of interest" description="Disordered" evidence="1">
    <location>
        <begin position="266"/>
        <end position="300"/>
    </location>
</feature>
<dbReference type="Gene3D" id="3.30.559.30">
    <property type="entry name" value="Nonribosomal peptide synthetase, condensation domain"/>
    <property type="match status" value="1"/>
</dbReference>
<gene>
    <name evidence="2" type="ordered locus">Mpal_1527</name>
</gene>
<evidence type="ECO:0000313" key="2">
    <source>
        <dbReference type="EMBL" id="ACL16841.1"/>
    </source>
</evidence>
<dbReference type="SUPFAM" id="SSF52777">
    <property type="entry name" value="CoA-dependent acyltransferases"/>
    <property type="match status" value="1"/>
</dbReference>
<dbReference type="AlphaFoldDB" id="B8GIM8"/>
<dbReference type="Gene3D" id="3.30.559.10">
    <property type="entry name" value="Chloramphenicol acetyltransferase-like domain"/>
    <property type="match status" value="1"/>
</dbReference>
<dbReference type="InterPro" id="IPR052058">
    <property type="entry name" value="Alcohol_O-acetyltransferase"/>
</dbReference>
<keyword evidence="3" id="KW-1185">Reference proteome</keyword>
<feature type="compositionally biased region" description="Basic and acidic residues" evidence="1">
    <location>
        <begin position="277"/>
        <end position="291"/>
    </location>
</feature>
<dbReference type="InterPro" id="IPR010828">
    <property type="entry name" value="Atf2/Sli1-like"/>
</dbReference>
<dbReference type="KEGG" id="mpl:Mpal_1527"/>
<dbReference type="EMBL" id="CP001338">
    <property type="protein sequence ID" value="ACL16841.1"/>
    <property type="molecule type" value="Genomic_DNA"/>
</dbReference>
<dbReference type="eggNOG" id="ENOG502N56N">
    <property type="taxonomic scope" value="Archaea"/>
</dbReference>
<reference evidence="2 3" key="1">
    <citation type="journal article" date="2015" name="Genome Announc.">
        <title>Complete Genome Sequence of Methanosphaerula palustris E1-9CT, a Hydrogenotrophic Methanogen Isolated from a Minerotrophic Fen Peatland.</title>
        <authorList>
            <person name="Cadillo-Quiroz H."/>
            <person name="Browne P."/>
            <person name="Kyrpides N."/>
            <person name="Woyke T."/>
            <person name="Goodwin L."/>
            <person name="Detter C."/>
            <person name="Yavitt J.B."/>
            <person name="Zinder S.H."/>
        </authorList>
    </citation>
    <scope>NUCLEOTIDE SEQUENCE [LARGE SCALE GENOMIC DNA]</scope>
    <source>
        <strain evidence="3">ATCC BAA-1556 / DSM 19958 / E1-9c</strain>
    </source>
</reference>
<dbReference type="PANTHER" id="PTHR28037:SF1">
    <property type="entry name" value="ALCOHOL O-ACETYLTRANSFERASE 1-RELATED"/>
    <property type="match status" value="1"/>
</dbReference>
<evidence type="ECO:0000313" key="3">
    <source>
        <dbReference type="Proteomes" id="UP000002457"/>
    </source>
</evidence>
<dbReference type="HOGENOM" id="CLU_926264_0_0_2"/>
<sequence>MVRRSPERTSQTPGTGKGPLIRFVLIASPVVSELLVFAAHDRTALANLVRDILTYYADPLRHRESVHPPLIKDFLPEKNRFSPAEMIKNVFIHHWNRQWRKKPHYFDQADFCAVHAAYWEKYRYRCVLLELEHDAIDELTSRCRQRGVTITTAMTAAFLAAYEDVAGPLDKKDRSIAIPFDLRRHLGVKENFFCFFVGGFQFRFAYNQKKQFWENVQNLHWIISSRVQNWDNSSPVMGRSIRLCSMLSSGSSATLSLHWIPSPRPIRSGSPLQPEGVKNKIDRSREHRWTEKCSSVGKKT</sequence>
<dbReference type="PANTHER" id="PTHR28037">
    <property type="entry name" value="ALCOHOL O-ACETYLTRANSFERASE 1-RELATED"/>
    <property type="match status" value="1"/>
</dbReference>
<dbReference type="Proteomes" id="UP000002457">
    <property type="component" value="Chromosome"/>
</dbReference>
<organism evidence="2 3">
    <name type="scientific">Methanosphaerula palustris (strain ATCC BAA-1556 / DSM 19958 / E1-9c)</name>
    <dbReference type="NCBI Taxonomy" id="521011"/>
    <lineage>
        <taxon>Archaea</taxon>
        <taxon>Methanobacteriati</taxon>
        <taxon>Methanobacteriota</taxon>
        <taxon>Stenosarchaea group</taxon>
        <taxon>Methanomicrobia</taxon>
        <taxon>Methanomicrobiales</taxon>
        <taxon>Methanoregulaceae</taxon>
        <taxon>Methanosphaerula</taxon>
    </lineage>
</organism>
<dbReference type="Pfam" id="PF07247">
    <property type="entry name" value="AATase"/>
    <property type="match status" value="1"/>
</dbReference>
<protein>
    <submittedName>
        <fullName evidence="2">Uncharacterized protein</fullName>
    </submittedName>
</protein>
<evidence type="ECO:0000256" key="1">
    <source>
        <dbReference type="SAM" id="MobiDB-lite"/>
    </source>
</evidence>
<proteinExistence type="predicted"/>
<accession>B8GIM8</accession>